<accession>A0A2S0N7D7</accession>
<evidence type="ECO:0000259" key="5">
    <source>
        <dbReference type="Pfam" id="PF05433"/>
    </source>
</evidence>
<dbReference type="AlphaFoldDB" id="A0A2S0N7D7"/>
<evidence type="ECO:0000256" key="3">
    <source>
        <dbReference type="ARBA" id="ARBA00015281"/>
    </source>
</evidence>
<keyword evidence="7" id="KW-1185">Reference proteome</keyword>
<reference evidence="6 7" key="1">
    <citation type="submission" date="2018-03" db="EMBL/GenBank/DDBJ databases">
        <title>Genome sequencing of Phreatobacter sp.</title>
        <authorList>
            <person name="Kim S.-J."/>
            <person name="Heo J."/>
            <person name="Kwon S.-W."/>
        </authorList>
    </citation>
    <scope>NUCLEOTIDE SEQUENCE [LARGE SCALE GENOMIC DNA]</scope>
    <source>
        <strain evidence="6 7">S-12</strain>
    </source>
</reference>
<dbReference type="InterPro" id="IPR008816">
    <property type="entry name" value="Gly_zipper_2TM_dom"/>
</dbReference>
<name>A0A2S0N7D7_9HYPH</name>
<gene>
    <name evidence="6" type="ORF">C6569_02800</name>
</gene>
<proteinExistence type="inferred from homology"/>
<evidence type="ECO:0000256" key="1">
    <source>
        <dbReference type="ARBA" id="ARBA00004459"/>
    </source>
</evidence>
<protein>
    <recommendedName>
        <fullName evidence="3">17 kDa surface antigen</fullName>
    </recommendedName>
</protein>
<dbReference type="PIRSF" id="PIRSF002721">
    <property type="entry name" value="Surface_antigen_Rickettsia"/>
    <property type="match status" value="1"/>
</dbReference>
<dbReference type="Pfam" id="PF05433">
    <property type="entry name" value="Rick_17kDa_Anti"/>
    <property type="match status" value="1"/>
</dbReference>
<dbReference type="EMBL" id="CP027668">
    <property type="protein sequence ID" value="AVO44079.1"/>
    <property type="molecule type" value="Genomic_DNA"/>
</dbReference>
<evidence type="ECO:0000313" key="6">
    <source>
        <dbReference type="EMBL" id="AVO44079.1"/>
    </source>
</evidence>
<keyword evidence="4" id="KW-0449">Lipoprotein</keyword>
<dbReference type="InterPro" id="IPR016364">
    <property type="entry name" value="Surface_antigen_Rickettsia"/>
</dbReference>
<comment type="subcellular location">
    <subcellularLocation>
        <location evidence="1">Cell outer membrane</location>
        <topology evidence="1">Lipid-anchor</topology>
    </subcellularLocation>
</comment>
<feature type="domain" description="Glycine zipper 2TM" evidence="5">
    <location>
        <begin position="26"/>
        <end position="67"/>
    </location>
</feature>
<dbReference type="KEGG" id="phr:C6569_02800"/>
<dbReference type="PROSITE" id="PS51257">
    <property type="entry name" value="PROKAR_LIPOPROTEIN"/>
    <property type="match status" value="1"/>
</dbReference>
<dbReference type="Proteomes" id="UP000237889">
    <property type="component" value="Chromosome"/>
</dbReference>
<evidence type="ECO:0000256" key="4">
    <source>
        <dbReference type="ARBA" id="ARBA00023288"/>
    </source>
</evidence>
<comment type="similarity">
    <text evidence="2">Belongs to the rickettsiale 17 kDa surface antigen family.</text>
</comment>
<dbReference type="GO" id="GO:0009279">
    <property type="term" value="C:cell outer membrane"/>
    <property type="evidence" value="ECO:0007669"/>
    <property type="project" value="UniProtKB-SubCell"/>
</dbReference>
<dbReference type="RefSeq" id="WP_106747409.1">
    <property type="nucleotide sequence ID" value="NZ_CP027668.1"/>
</dbReference>
<evidence type="ECO:0000313" key="7">
    <source>
        <dbReference type="Proteomes" id="UP000237889"/>
    </source>
</evidence>
<sequence>MRLRLVAATVLIGLTVAGCETREQSGTAVGAVAGALIGSQFGGGPGERLAAGLAGAAIGGLIGNAIGRDLDAQDRQRAYEAERVVWVEGRRSEWRSEKAYGYVEPGRTYYRGAAYCREYTHTIYVGGRPQTAVGTACRNPDGSWTPVG</sequence>
<organism evidence="6 7">
    <name type="scientific">Phreatobacter cathodiphilus</name>
    <dbReference type="NCBI Taxonomy" id="1868589"/>
    <lineage>
        <taxon>Bacteria</taxon>
        <taxon>Pseudomonadati</taxon>
        <taxon>Pseudomonadota</taxon>
        <taxon>Alphaproteobacteria</taxon>
        <taxon>Hyphomicrobiales</taxon>
        <taxon>Phreatobacteraceae</taxon>
        <taxon>Phreatobacter</taxon>
    </lineage>
</organism>
<evidence type="ECO:0000256" key="2">
    <source>
        <dbReference type="ARBA" id="ARBA00008681"/>
    </source>
</evidence>
<dbReference type="OrthoDB" id="5402098at2"/>